<feature type="domain" description="HTH marR-type" evidence="6">
    <location>
        <begin position="25"/>
        <end position="156"/>
    </location>
</feature>
<dbReference type="Gene3D" id="1.10.10.10">
    <property type="entry name" value="Winged helix-like DNA-binding domain superfamily/Winged helix DNA-binding domain"/>
    <property type="match status" value="1"/>
</dbReference>
<sequence>MYINVMTNGPNHTTRAELPQADPLDHFLCFSVYAAGLAFNRVYKPLLDRYAVTYPQYLAIVALSSKDGQKVSELGERLFLESNTLTPLIKRLETAGLVSRRRDPKDERVVRLSLTPTGRDLADEALQCVPGEILQATGMSSEDLSSLNQTMIALGSALREIE</sequence>
<keyword evidence="4 7" id="KW-0238">DNA-binding</keyword>
<name>A0A7W5ZX95_9SPHN</name>
<dbReference type="CDD" id="cd00090">
    <property type="entry name" value="HTH_ARSR"/>
    <property type="match status" value="1"/>
</dbReference>
<dbReference type="InterPro" id="IPR000835">
    <property type="entry name" value="HTH_MarR-typ"/>
</dbReference>
<evidence type="ECO:0000256" key="1">
    <source>
        <dbReference type="ARBA" id="ARBA00004496"/>
    </source>
</evidence>
<dbReference type="GO" id="GO:0006950">
    <property type="term" value="P:response to stress"/>
    <property type="evidence" value="ECO:0007669"/>
    <property type="project" value="TreeGrafter"/>
</dbReference>
<dbReference type="PANTHER" id="PTHR33164:SF5">
    <property type="entry name" value="ORGANIC HYDROPEROXIDE RESISTANCE TRANSCRIPTIONAL REGULATOR"/>
    <property type="match status" value="1"/>
</dbReference>
<dbReference type="InterPro" id="IPR036388">
    <property type="entry name" value="WH-like_DNA-bd_sf"/>
</dbReference>
<keyword evidence="2" id="KW-0963">Cytoplasm</keyword>
<dbReference type="Pfam" id="PF22381">
    <property type="entry name" value="Staph_reg_Sar_Rot"/>
    <property type="match status" value="1"/>
</dbReference>
<dbReference type="PROSITE" id="PS50995">
    <property type="entry name" value="HTH_MARR_2"/>
    <property type="match status" value="1"/>
</dbReference>
<dbReference type="GO" id="GO:0003677">
    <property type="term" value="F:DNA binding"/>
    <property type="evidence" value="ECO:0007669"/>
    <property type="project" value="UniProtKB-KW"/>
</dbReference>
<comment type="subcellular location">
    <subcellularLocation>
        <location evidence="1">Cytoplasm</location>
    </subcellularLocation>
</comment>
<dbReference type="PANTHER" id="PTHR33164">
    <property type="entry name" value="TRANSCRIPTIONAL REGULATOR, MARR FAMILY"/>
    <property type="match status" value="1"/>
</dbReference>
<evidence type="ECO:0000256" key="2">
    <source>
        <dbReference type="ARBA" id="ARBA00022490"/>
    </source>
</evidence>
<dbReference type="SUPFAM" id="SSF46785">
    <property type="entry name" value="Winged helix' DNA-binding domain"/>
    <property type="match status" value="1"/>
</dbReference>
<reference evidence="7 8" key="1">
    <citation type="submission" date="2020-08" db="EMBL/GenBank/DDBJ databases">
        <title>Genomic Encyclopedia of Type Strains, Phase IV (KMG-IV): sequencing the most valuable type-strain genomes for metagenomic binning, comparative biology and taxonomic classification.</title>
        <authorList>
            <person name="Goeker M."/>
        </authorList>
    </citation>
    <scope>NUCLEOTIDE SEQUENCE [LARGE SCALE GENOMIC DNA]</scope>
    <source>
        <strain evidence="7 8">DSM 14552</strain>
    </source>
</reference>
<evidence type="ECO:0000313" key="8">
    <source>
        <dbReference type="Proteomes" id="UP000562395"/>
    </source>
</evidence>
<keyword evidence="5" id="KW-0804">Transcription</keyword>
<evidence type="ECO:0000259" key="6">
    <source>
        <dbReference type="PROSITE" id="PS50995"/>
    </source>
</evidence>
<dbReference type="InterPro" id="IPR039422">
    <property type="entry name" value="MarR/SlyA-like"/>
</dbReference>
<dbReference type="InterPro" id="IPR011991">
    <property type="entry name" value="ArsR-like_HTH"/>
</dbReference>
<dbReference type="GO" id="GO:0003700">
    <property type="term" value="F:DNA-binding transcription factor activity"/>
    <property type="evidence" value="ECO:0007669"/>
    <property type="project" value="InterPro"/>
</dbReference>
<evidence type="ECO:0000313" key="7">
    <source>
        <dbReference type="EMBL" id="MBB3860204.1"/>
    </source>
</evidence>
<dbReference type="InterPro" id="IPR036390">
    <property type="entry name" value="WH_DNA-bd_sf"/>
</dbReference>
<keyword evidence="3" id="KW-0805">Transcription regulation</keyword>
<dbReference type="FunFam" id="1.10.10.10:FF:000163">
    <property type="entry name" value="MarR family transcriptional regulator"/>
    <property type="match status" value="1"/>
</dbReference>
<dbReference type="InterPro" id="IPR055166">
    <property type="entry name" value="Transc_reg_Sar_Rot_HTH"/>
</dbReference>
<dbReference type="AlphaFoldDB" id="A0A7W5ZX95"/>
<accession>A0A7W5ZX95</accession>
<dbReference type="SMART" id="SM00347">
    <property type="entry name" value="HTH_MARR"/>
    <property type="match status" value="1"/>
</dbReference>
<protein>
    <submittedName>
        <fullName evidence="7">DNA-binding MarR family transcriptional regulator</fullName>
    </submittedName>
</protein>
<dbReference type="Proteomes" id="UP000562395">
    <property type="component" value="Unassembled WGS sequence"/>
</dbReference>
<keyword evidence="8" id="KW-1185">Reference proteome</keyword>
<gene>
    <name evidence="7" type="ORF">GGQ88_001465</name>
</gene>
<proteinExistence type="predicted"/>
<dbReference type="PRINTS" id="PR00598">
    <property type="entry name" value="HTHMARR"/>
</dbReference>
<organism evidence="7 8">
    <name type="scientific">Novosphingobium hassiacum</name>
    <dbReference type="NCBI Taxonomy" id="173676"/>
    <lineage>
        <taxon>Bacteria</taxon>
        <taxon>Pseudomonadati</taxon>
        <taxon>Pseudomonadota</taxon>
        <taxon>Alphaproteobacteria</taxon>
        <taxon>Sphingomonadales</taxon>
        <taxon>Sphingomonadaceae</taxon>
        <taxon>Novosphingobium</taxon>
    </lineage>
</organism>
<dbReference type="GO" id="GO:0005737">
    <property type="term" value="C:cytoplasm"/>
    <property type="evidence" value="ECO:0007669"/>
    <property type="project" value="UniProtKB-SubCell"/>
</dbReference>
<evidence type="ECO:0000256" key="3">
    <source>
        <dbReference type="ARBA" id="ARBA00023015"/>
    </source>
</evidence>
<evidence type="ECO:0000256" key="5">
    <source>
        <dbReference type="ARBA" id="ARBA00023163"/>
    </source>
</evidence>
<evidence type="ECO:0000256" key="4">
    <source>
        <dbReference type="ARBA" id="ARBA00023125"/>
    </source>
</evidence>
<dbReference type="EMBL" id="JACICY010000002">
    <property type="protein sequence ID" value="MBB3860204.1"/>
    <property type="molecule type" value="Genomic_DNA"/>
</dbReference>
<comment type="caution">
    <text evidence="7">The sequence shown here is derived from an EMBL/GenBank/DDBJ whole genome shotgun (WGS) entry which is preliminary data.</text>
</comment>